<accession>A0A4P2VX56</accession>
<protein>
    <recommendedName>
        <fullName evidence="4">Vitelline membrane outer layer protein I (VOMI)</fullName>
    </recommendedName>
</protein>
<dbReference type="AlphaFoldDB" id="A0A4P2VX56"/>
<keyword evidence="3" id="KW-1185">Reference proteome</keyword>
<feature type="signal peptide" evidence="1">
    <location>
        <begin position="1"/>
        <end position="20"/>
    </location>
</feature>
<dbReference type="PROSITE" id="PS51257">
    <property type="entry name" value="PROKAR_LIPOPROTEIN"/>
    <property type="match status" value="1"/>
</dbReference>
<dbReference type="EMBL" id="AP019368">
    <property type="protein sequence ID" value="BBH53562.1"/>
    <property type="molecule type" value="Genomic_DNA"/>
</dbReference>
<dbReference type="PANTHER" id="PTHR18841">
    <property type="entry name" value="VITELLINE MEMBRANE OUTER LAYER PROTEIN I-RELATED"/>
    <property type="match status" value="1"/>
</dbReference>
<proteinExistence type="predicted"/>
<dbReference type="RefSeq" id="WP_130609648.1">
    <property type="nucleotide sequence ID" value="NZ_AP019368.1"/>
</dbReference>
<name>A0A4P2VX56_FLUSA</name>
<evidence type="ECO:0000313" key="2">
    <source>
        <dbReference type="EMBL" id="BBH53562.1"/>
    </source>
</evidence>
<evidence type="ECO:0000313" key="3">
    <source>
        <dbReference type="Proteomes" id="UP000291236"/>
    </source>
</evidence>
<reference evidence="2 3" key="1">
    <citation type="submission" date="2018-12" db="EMBL/GenBank/DDBJ databases">
        <title>Rubrispira sanarue gen. nov., sp., nov., a member of the order Silvanigrellales, isolated from a brackish lake in Hamamatsu Japan.</title>
        <authorList>
            <person name="Maejima Y."/>
            <person name="Iino T."/>
            <person name="Muraguchi Y."/>
            <person name="Fukuda K."/>
            <person name="Nojiri H."/>
            <person name="Ohkuma M."/>
            <person name="Moriuchi R."/>
            <person name="Dohra H."/>
            <person name="Kimbara K."/>
            <person name="Shintani M."/>
        </authorList>
    </citation>
    <scope>NUCLEOTIDE SEQUENCE [LARGE SCALE GENOMIC DNA]</scope>
    <source>
        <strain evidence="2 3">RF1110005</strain>
    </source>
</reference>
<organism evidence="2 3">
    <name type="scientific">Fluviispira sanaruensis</name>
    <dbReference type="NCBI Taxonomy" id="2493639"/>
    <lineage>
        <taxon>Bacteria</taxon>
        <taxon>Pseudomonadati</taxon>
        <taxon>Bdellovibrionota</taxon>
        <taxon>Oligoflexia</taxon>
        <taxon>Silvanigrellales</taxon>
        <taxon>Silvanigrellaceae</taxon>
        <taxon>Fluviispira</taxon>
    </lineage>
</organism>
<evidence type="ECO:0000256" key="1">
    <source>
        <dbReference type="SAM" id="SignalP"/>
    </source>
</evidence>
<dbReference type="InterPro" id="IPR005515">
    <property type="entry name" value="VOMI"/>
</dbReference>
<dbReference type="Pfam" id="PF03762">
    <property type="entry name" value="VOMI"/>
    <property type="match status" value="1"/>
</dbReference>
<dbReference type="Proteomes" id="UP000291236">
    <property type="component" value="Chromosome"/>
</dbReference>
<dbReference type="PANTHER" id="PTHR18841:SF0">
    <property type="entry name" value="VITELLINE MEMBRANE OUTER LAYER 1 HOMOLOG A-RELATED"/>
    <property type="match status" value="1"/>
</dbReference>
<gene>
    <name evidence="2" type="ORF">JCM31447_20060</name>
</gene>
<keyword evidence="1" id="KW-0732">Signal</keyword>
<dbReference type="GO" id="GO:0005615">
    <property type="term" value="C:extracellular space"/>
    <property type="evidence" value="ECO:0007669"/>
    <property type="project" value="TreeGrafter"/>
</dbReference>
<feature type="chain" id="PRO_5020976954" description="Vitelline membrane outer layer protein I (VOMI)" evidence="1">
    <location>
        <begin position="21"/>
        <end position="190"/>
    </location>
</feature>
<sequence length="190" mass="20311">MNTKILSIFCMTSFSCIAFADSLLPNYSDWYGPTDGYWGGWGAWDRCPQGQYVDGFKLKSESYQGEGDDTGLNGISLHCNGGANVSSSVAQWGSWSNDSYCYNPAIGFAIQIETPQGGNGDDTAANNFKLICSNGNSAYASVQTNFGNWSQDLVCPAGQVVVGIQTRVESDQVGGDDTALNGARLICGYR</sequence>
<evidence type="ECO:0008006" key="4">
    <source>
        <dbReference type="Google" id="ProtNLM"/>
    </source>
</evidence>
<dbReference type="KEGG" id="sbf:JCM31447_20060"/>
<dbReference type="InterPro" id="IPR036706">
    <property type="entry name" value="VOMI_sf"/>
</dbReference>
<dbReference type="SUPFAM" id="SSF51092">
    <property type="entry name" value="Vitelline membrane outer protein-I (VMO-I)"/>
    <property type="match status" value="1"/>
</dbReference>
<dbReference type="Gene3D" id="2.100.10.20">
    <property type="entry name" value="Vitelline membrane outer layer protein I (VOMI)"/>
    <property type="match status" value="1"/>
</dbReference>
<dbReference type="OrthoDB" id="6402666at2"/>